<reference evidence="1" key="1">
    <citation type="journal article" date="2015" name="Nature">
        <title>Complex archaea that bridge the gap between prokaryotes and eukaryotes.</title>
        <authorList>
            <person name="Spang A."/>
            <person name="Saw J.H."/>
            <person name="Jorgensen S.L."/>
            <person name="Zaremba-Niedzwiedzka K."/>
            <person name="Martijn J."/>
            <person name="Lind A.E."/>
            <person name="van Eijk R."/>
            <person name="Schleper C."/>
            <person name="Guy L."/>
            <person name="Ettema T.J."/>
        </authorList>
    </citation>
    <scope>NUCLEOTIDE SEQUENCE</scope>
</reference>
<sequence>MDGYKQVIEVFGIGMGRWHTEEQADEWKLHYKSHGWACLVVFDWELWLEPKSLIGKIREFSRDKVESLT</sequence>
<gene>
    <name evidence="1" type="ORF">LCGC14_0998690</name>
</gene>
<accession>A0A0F9NQ76</accession>
<dbReference type="AlphaFoldDB" id="A0A0F9NQ76"/>
<evidence type="ECO:0008006" key="2">
    <source>
        <dbReference type="Google" id="ProtNLM"/>
    </source>
</evidence>
<dbReference type="EMBL" id="LAZR01003843">
    <property type="protein sequence ID" value="KKN14197.1"/>
    <property type="molecule type" value="Genomic_DNA"/>
</dbReference>
<name>A0A0F9NQ76_9ZZZZ</name>
<proteinExistence type="predicted"/>
<protein>
    <recommendedName>
        <fullName evidence="2">DUF559 domain-containing protein</fullName>
    </recommendedName>
</protein>
<organism evidence="1">
    <name type="scientific">marine sediment metagenome</name>
    <dbReference type="NCBI Taxonomy" id="412755"/>
    <lineage>
        <taxon>unclassified sequences</taxon>
        <taxon>metagenomes</taxon>
        <taxon>ecological metagenomes</taxon>
    </lineage>
</organism>
<comment type="caution">
    <text evidence="1">The sequence shown here is derived from an EMBL/GenBank/DDBJ whole genome shotgun (WGS) entry which is preliminary data.</text>
</comment>
<evidence type="ECO:0000313" key="1">
    <source>
        <dbReference type="EMBL" id="KKN14197.1"/>
    </source>
</evidence>